<sequence length="230" mass="26075">MLVTAPFAGPVSFPLLVAKVLSKVNFELKNSCETNEIGDVVLDSIINVAKLRLKGYRIVAGVFVKMYSLIGNKNSEIIYTIRQGTLADYNARVYAKLTNKKEVVNTTPEDALKRAEEGKLALVGIEVKLGELFEDEMMKLNHFVPQCVIYSKTYPTEVIEAYEEGIRLMRERPEESALIISSASKYYSLQVMKNIIHVYNHRLTTKEDDLSKSIELYSLVKPEVKDLEIY</sequence>
<dbReference type="Pfam" id="PF12916">
    <property type="entry name" value="DUF3834"/>
    <property type="match status" value="1"/>
</dbReference>
<name>A0A832WTL7_9CREN</name>
<dbReference type="OMA" id="FRIHNIC"/>
<evidence type="ECO:0000313" key="2">
    <source>
        <dbReference type="Proteomes" id="UP000646844"/>
    </source>
</evidence>
<dbReference type="GeneID" id="1458624"/>
<organism evidence="1 2">
    <name type="scientific">Sulfurisphaera tokodaii</name>
    <dbReference type="NCBI Taxonomy" id="111955"/>
    <lineage>
        <taxon>Archaea</taxon>
        <taxon>Thermoproteota</taxon>
        <taxon>Thermoprotei</taxon>
        <taxon>Sulfolobales</taxon>
        <taxon>Sulfolobaceae</taxon>
        <taxon>Sulfurisphaera</taxon>
    </lineage>
</organism>
<dbReference type="RefSeq" id="WP_010978657.1">
    <property type="nucleotide sequence ID" value="NZ_BAABQO010000036.1"/>
</dbReference>
<reference evidence="1" key="1">
    <citation type="journal article" date="2020" name="bioRxiv">
        <title>A rank-normalized archaeal taxonomy based on genome phylogeny resolves widespread incomplete and uneven classifications.</title>
        <authorList>
            <person name="Rinke C."/>
            <person name="Chuvochina M."/>
            <person name="Mussig A.J."/>
            <person name="Chaumeil P.-A."/>
            <person name="Waite D.W."/>
            <person name="Whitman W.B."/>
            <person name="Parks D.H."/>
            <person name="Hugenholtz P."/>
        </authorList>
    </citation>
    <scope>NUCLEOTIDE SEQUENCE</scope>
    <source>
        <strain evidence="1">UBA8838</strain>
    </source>
</reference>
<evidence type="ECO:0000313" key="1">
    <source>
        <dbReference type="EMBL" id="HII74449.1"/>
    </source>
</evidence>
<dbReference type="AlphaFoldDB" id="A0A832WTL7"/>
<proteinExistence type="predicted"/>
<dbReference type="EMBL" id="DUJO01000041">
    <property type="protein sequence ID" value="HII74449.1"/>
    <property type="molecule type" value="Genomic_DNA"/>
</dbReference>
<comment type="caution">
    <text evidence="1">The sequence shown here is derived from an EMBL/GenBank/DDBJ whole genome shotgun (WGS) entry which is preliminary data.</text>
</comment>
<dbReference type="Proteomes" id="UP000646844">
    <property type="component" value="Unassembled WGS sequence"/>
</dbReference>
<dbReference type="Gene3D" id="3.40.190.200">
    <property type="match status" value="1"/>
</dbReference>
<gene>
    <name evidence="1" type="ORF">HA332_08785</name>
</gene>
<protein>
    <submittedName>
        <fullName evidence="1">DUF3834 domain-containing protein</fullName>
    </submittedName>
</protein>
<dbReference type="InterPro" id="IPR024533">
    <property type="entry name" value="DUF3834"/>
</dbReference>
<accession>A0A832WTL7</accession>